<evidence type="ECO:0000313" key="1">
    <source>
        <dbReference type="EMBL" id="KIW47140.1"/>
    </source>
</evidence>
<dbReference type="RefSeq" id="XP_016267356.1">
    <property type="nucleotide sequence ID" value="XM_016403459.1"/>
</dbReference>
<sequence length="148" mass="16680">MRLGKISPYSFKKLSRVTIRSRRQAVSMVRWSHTKVTGTGSKYNHFYTMTTSRLVQELLKSKSPVPTAAHPTIAISPAYAAQRDHCTSMLASVELQQLGGWDRETVGCIDAMQRKLFNFDIVILPNFEAPRPRFLGGSATSHRRLLES</sequence>
<accession>A0A0D2DWX7</accession>
<proteinExistence type="predicted"/>
<dbReference type="AlphaFoldDB" id="A0A0D2DWX7"/>
<evidence type="ECO:0000313" key="2">
    <source>
        <dbReference type="Proteomes" id="UP000053342"/>
    </source>
</evidence>
<dbReference type="Proteomes" id="UP000053342">
    <property type="component" value="Unassembled WGS sequence"/>
</dbReference>
<keyword evidence="2" id="KW-1185">Reference proteome</keyword>
<dbReference type="HOGENOM" id="CLU_1758824_0_0_1"/>
<dbReference type="EMBL" id="KN847333">
    <property type="protein sequence ID" value="KIW47140.1"/>
    <property type="molecule type" value="Genomic_DNA"/>
</dbReference>
<dbReference type="GeneID" id="27354813"/>
<organism evidence="1 2">
    <name type="scientific">Exophiala oligosperma</name>
    <dbReference type="NCBI Taxonomy" id="215243"/>
    <lineage>
        <taxon>Eukaryota</taxon>
        <taxon>Fungi</taxon>
        <taxon>Dikarya</taxon>
        <taxon>Ascomycota</taxon>
        <taxon>Pezizomycotina</taxon>
        <taxon>Eurotiomycetes</taxon>
        <taxon>Chaetothyriomycetidae</taxon>
        <taxon>Chaetothyriales</taxon>
        <taxon>Herpotrichiellaceae</taxon>
        <taxon>Exophiala</taxon>
    </lineage>
</organism>
<dbReference type="VEuPathDB" id="FungiDB:PV06_02739"/>
<reference evidence="1 2" key="1">
    <citation type="submission" date="2015-01" db="EMBL/GenBank/DDBJ databases">
        <title>The Genome Sequence of Exophiala oligosperma CBS72588.</title>
        <authorList>
            <consortium name="The Broad Institute Genomics Platform"/>
            <person name="Cuomo C."/>
            <person name="de Hoog S."/>
            <person name="Gorbushina A."/>
            <person name="Stielow B."/>
            <person name="Teixiera M."/>
            <person name="Abouelleil A."/>
            <person name="Chapman S.B."/>
            <person name="Priest M."/>
            <person name="Young S.K."/>
            <person name="Wortman J."/>
            <person name="Nusbaum C."/>
            <person name="Birren B."/>
        </authorList>
    </citation>
    <scope>NUCLEOTIDE SEQUENCE [LARGE SCALE GENOMIC DNA]</scope>
    <source>
        <strain evidence="1 2">CBS 72588</strain>
    </source>
</reference>
<protein>
    <submittedName>
        <fullName evidence="1">Uncharacterized protein</fullName>
    </submittedName>
</protein>
<name>A0A0D2DWX7_9EURO</name>
<gene>
    <name evidence="1" type="ORF">PV06_02739</name>
</gene>